<accession>A0A9E8SD63</accession>
<dbReference type="AlphaFoldDB" id="A0A9E8SD63"/>
<dbReference type="Proteomes" id="UP001164705">
    <property type="component" value="Chromosome"/>
</dbReference>
<proteinExistence type="predicted"/>
<evidence type="ECO:0000313" key="2">
    <source>
        <dbReference type="EMBL" id="WAC01761.1"/>
    </source>
</evidence>
<name>A0A9E8SD63_9FLAO</name>
<dbReference type="EMBL" id="CP113088">
    <property type="protein sequence ID" value="WAC01761.1"/>
    <property type="molecule type" value="Genomic_DNA"/>
</dbReference>
<organism evidence="2 3">
    <name type="scientific">Lacinutrix neustonica</name>
    <dbReference type="NCBI Taxonomy" id="2980107"/>
    <lineage>
        <taxon>Bacteria</taxon>
        <taxon>Pseudomonadati</taxon>
        <taxon>Bacteroidota</taxon>
        <taxon>Flavobacteriia</taxon>
        <taxon>Flavobacteriales</taxon>
        <taxon>Flavobacteriaceae</taxon>
        <taxon>Lacinutrix</taxon>
    </lineage>
</organism>
<feature type="transmembrane region" description="Helical" evidence="1">
    <location>
        <begin position="27"/>
        <end position="46"/>
    </location>
</feature>
<protein>
    <submittedName>
        <fullName evidence="2">Uncharacterized protein</fullName>
    </submittedName>
</protein>
<keyword evidence="3" id="KW-1185">Reference proteome</keyword>
<keyword evidence="1" id="KW-1133">Transmembrane helix</keyword>
<keyword evidence="1" id="KW-0472">Membrane</keyword>
<reference evidence="2" key="1">
    <citation type="submission" date="2022-11" db="EMBL/GenBank/DDBJ databases">
        <title>Lacinutrix neustonica HL-RS19T sp. nov., isolated from the surface microlayer sample of brackish Lake Shihwa.</title>
        <authorList>
            <person name="Choi J.Y."/>
            <person name="Hwang C.Y."/>
        </authorList>
    </citation>
    <scope>NUCLEOTIDE SEQUENCE</scope>
    <source>
        <strain evidence="2">HL-RS19</strain>
    </source>
</reference>
<gene>
    <name evidence="2" type="ORF">N7U66_17985</name>
</gene>
<evidence type="ECO:0000313" key="3">
    <source>
        <dbReference type="Proteomes" id="UP001164705"/>
    </source>
</evidence>
<dbReference type="RefSeq" id="WP_267676359.1">
    <property type="nucleotide sequence ID" value="NZ_CP113088.1"/>
</dbReference>
<sequence>MADAIIMVCSQSGYWKLYKGFNRLRMYAFWNVMIPITTPLFGYFPAKKLGLFENLPKHVTYQWRKWGIQSDYMLSEFSASDLYFKTVTCNMLSLSFPRDKFAPKLAVDWLAHRFENAAMDRQHIIPKHLILKMFNILVFLEHCIKHHFGNSLKIGLKRILRCLY</sequence>
<dbReference type="KEGG" id="lnu:N7U66_17985"/>
<evidence type="ECO:0000256" key="1">
    <source>
        <dbReference type="SAM" id="Phobius"/>
    </source>
</evidence>
<keyword evidence="1" id="KW-0812">Transmembrane</keyword>